<dbReference type="PANTHER" id="PTHR45036:SF1">
    <property type="entry name" value="METHYLTRANSFERASE LIKE 7A"/>
    <property type="match status" value="1"/>
</dbReference>
<evidence type="ECO:0000259" key="1">
    <source>
        <dbReference type="Pfam" id="PF08241"/>
    </source>
</evidence>
<dbReference type="Gramene" id="MELO3C012110.2.1">
    <property type="protein sequence ID" value="MELO3C012110.2.1"/>
    <property type="gene ID" value="MELO3C012110.2"/>
</dbReference>
<reference evidence="2" key="1">
    <citation type="submission" date="2023-03" db="UniProtKB">
        <authorList>
            <consortium name="EnsemblPlants"/>
        </authorList>
    </citation>
    <scope>IDENTIFICATION</scope>
</reference>
<dbReference type="EnsemblPlants" id="MELO3C012110.2.1">
    <property type="protein sequence ID" value="MELO3C012110.2.1"/>
    <property type="gene ID" value="MELO3C012110.2"/>
</dbReference>
<feature type="domain" description="Methyltransferase type 11" evidence="1">
    <location>
        <begin position="147"/>
        <end position="280"/>
    </location>
</feature>
<protein>
    <recommendedName>
        <fullName evidence="1">Methyltransferase type 11 domain-containing protein</fullName>
    </recommendedName>
</protein>
<dbReference type="InterPro" id="IPR029063">
    <property type="entry name" value="SAM-dependent_MTases_sf"/>
</dbReference>
<dbReference type="CDD" id="cd02440">
    <property type="entry name" value="AdoMet_MTases"/>
    <property type="match status" value="1"/>
</dbReference>
<dbReference type="PANTHER" id="PTHR45036">
    <property type="entry name" value="METHYLTRANSFERASE LIKE 7B"/>
    <property type="match status" value="1"/>
</dbReference>
<accession>A0A9I9D2Q3</accession>
<name>A0A9I9D2Q3_CUCME</name>
<dbReference type="Gene3D" id="3.40.50.150">
    <property type="entry name" value="Vaccinia Virus protein VP39"/>
    <property type="match status" value="1"/>
</dbReference>
<organism evidence="2">
    <name type="scientific">Cucumis melo</name>
    <name type="common">Muskmelon</name>
    <dbReference type="NCBI Taxonomy" id="3656"/>
    <lineage>
        <taxon>Eukaryota</taxon>
        <taxon>Viridiplantae</taxon>
        <taxon>Streptophyta</taxon>
        <taxon>Embryophyta</taxon>
        <taxon>Tracheophyta</taxon>
        <taxon>Spermatophyta</taxon>
        <taxon>Magnoliopsida</taxon>
        <taxon>eudicotyledons</taxon>
        <taxon>Gunneridae</taxon>
        <taxon>Pentapetalae</taxon>
        <taxon>rosids</taxon>
        <taxon>fabids</taxon>
        <taxon>Cucurbitales</taxon>
        <taxon>Cucurbitaceae</taxon>
        <taxon>Benincaseae</taxon>
        <taxon>Cucumis</taxon>
    </lineage>
</organism>
<dbReference type="Pfam" id="PF08241">
    <property type="entry name" value="Methyltransf_11"/>
    <property type="match status" value="1"/>
</dbReference>
<dbReference type="SUPFAM" id="SSF53335">
    <property type="entry name" value="S-adenosyl-L-methionine-dependent methyltransferases"/>
    <property type="match status" value="1"/>
</dbReference>
<dbReference type="InterPro" id="IPR052356">
    <property type="entry name" value="Thiol_S-MT"/>
</dbReference>
<evidence type="ECO:0000313" key="2">
    <source>
        <dbReference type="EnsemblPlants" id="MELO3C012110.2.1"/>
    </source>
</evidence>
<proteinExistence type="predicted"/>
<dbReference type="GO" id="GO:0008757">
    <property type="term" value="F:S-adenosylmethionine-dependent methyltransferase activity"/>
    <property type="evidence" value="ECO:0007669"/>
    <property type="project" value="InterPro"/>
</dbReference>
<dbReference type="InterPro" id="IPR013216">
    <property type="entry name" value="Methyltransf_11"/>
</dbReference>
<sequence>MNLCTSAPTSVIFPKFNASQHVRCRSSSFYKCSHQSNLESPKRSDLKIEPPFPRLLCQNHSCLCGRRQFIEAAAATSLLPLCPSMASSNPSSDYTAMLNRVRSPKPEWYEDFFASFLANSMKSYEEEIADYKSQMFANLSGKAQKVLEIGIGAGPNLKYYAGDEGVQVYGVDPNQKMEKYAREAAQNAGLPPENFVFKQALLRFTSLIEKKYTLEFNYVLRSCPIERVQEVYKHVGEAIPLPDASVDAVVGTLVLCSVTNVDMTLKEVKRVLRPGGLYIFVEHVAAKEETMLRFMQNALDPLQQIVFDGCHLTRTTGSNIIGAGFSNVDLNMASFSSLAFINPQVYVFFGSYLQYPPANKYNNHRNLAKLAWGPLILLFPAAHYELIKCAAYGPSHCWLDGFMTSFCDGFSDGSYVVVGSWTKKESGNKDRGLSSVTKNLCECENFELIFKGYLLTGSVGFDFQMLLYFMM</sequence>
<dbReference type="AlphaFoldDB" id="A0A9I9D2Q3"/>